<dbReference type="AlphaFoldDB" id="A0A2N6SUD6"/>
<name>A0A2N6SUD6_FINMA</name>
<feature type="coiled-coil region" evidence="1">
    <location>
        <begin position="43"/>
        <end position="83"/>
    </location>
</feature>
<comment type="caution">
    <text evidence="2">The sequence shown here is derived from an EMBL/GenBank/DDBJ whole genome shotgun (WGS) entry which is preliminary data.</text>
</comment>
<sequence>MISIYINENNTRFEYLREDGAMITGNVDKLDDKLSDIVTEIKKKKTNDEIEAEEKKLKEAEAMTEIFDKMMELEETMKSIQESINKDKGGEIDG</sequence>
<evidence type="ECO:0000313" key="2">
    <source>
        <dbReference type="EMBL" id="PMC60685.1"/>
    </source>
</evidence>
<accession>A0A2N6SUD6</accession>
<organism evidence="2 3">
    <name type="scientific">Finegoldia magna</name>
    <name type="common">Peptostreptococcus magnus</name>
    <dbReference type="NCBI Taxonomy" id="1260"/>
    <lineage>
        <taxon>Bacteria</taxon>
        <taxon>Bacillati</taxon>
        <taxon>Bacillota</taxon>
        <taxon>Tissierellia</taxon>
        <taxon>Tissierellales</taxon>
        <taxon>Peptoniphilaceae</taxon>
        <taxon>Finegoldia</taxon>
    </lineage>
</organism>
<evidence type="ECO:0000256" key="1">
    <source>
        <dbReference type="SAM" id="Coils"/>
    </source>
</evidence>
<gene>
    <name evidence="2" type="ORF">CJ208_02120</name>
</gene>
<reference evidence="2 3" key="1">
    <citation type="submission" date="2017-09" db="EMBL/GenBank/DDBJ databases">
        <title>Bacterial strain isolated from the female urinary microbiota.</title>
        <authorList>
            <person name="Thomas-White K."/>
            <person name="Kumar N."/>
            <person name="Forster S."/>
            <person name="Putonti C."/>
            <person name="Lawley T."/>
            <person name="Wolfe A.J."/>
        </authorList>
    </citation>
    <scope>NUCLEOTIDE SEQUENCE [LARGE SCALE GENOMIC DNA]</scope>
    <source>
        <strain evidence="2 3">UMB0115</strain>
    </source>
</reference>
<keyword evidence="1" id="KW-0175">Coiled coil</keyword>
<dbReference type="Proteomes" id="UP000235723">
    <property type="component" value="Unassembled WGS sequence"/>
</dbReference>
<protein>
    <submittedName>
        <fullName evidence="2">Uncharacterized protein</fullName>
    </submittedName>
</protein>
<evidence type="ECO:0000313" key="3">
    <source>
        <dbReference type="Proteomes" id="UP000235723"/>
    </source>
</evidence>
<proteinExistence type="predicted"/>
<dbReference type="RefSeq" id="WP_102163765.1">
    <property type="nucleotide sequence ID" value="NZ_PNHD01000002.1"/>
</dbReference>
<dbReference type="EMBL" id="PNHD01000002">
    <property type="protein sequence ID" value="PMC60685.1"/>
    <property type="molecule type" value="Genomic_DNA"/>
</dbReference>